<proteinExistence type="predicted"/>
<protein>
    <submittedName>
        <fullName evidence="4">TRAP transporter fused permease subunit</fullName>
    </submittedName>
</protein>
<evidence type="ECO:0000256" key="2">
    <source>
        <dbReference type="SAM" id="Phobius"/>
    </source>
</evidence>
<dbReference type="Proteomes" id="UP001139035">
    <property type="component" value="Unassembled WGS sequence"/>
</dbReference>
<dbReference type="AlphaFoldDB" id="A0A9X1P516"/>
<dbReference type="InterPro" id="IPR010656">
    <property type="entry name" value="DctM"/>
</dbReference>
<dbReference type="InterPro" id="IPR011853">
    <property type="entry name" value="TRAP_DctM-Dct_fused"/>
</dbReference>
<keyword evidence="2" id="KW-0812">Transmembrane</keyword>
<feature type="transmembrane region" description="Helical" evidence="2">
    <location>
        <begin position="359"/>
        <end position="377"/>
    </location>
</feature>
<dbReference type="NCBIfam" id="TIGR02123">
    <property type="entry name" value="TRAP_fused"/>
    <property type="match status" value="1"/>
</dbReference>
<keyword evidence="2" id="KW-1133">Transmembrane helix</keyword>
<gene>
    <name evidence="4" type="ORF">LZD57_15610</name>
</gene>
<keyword evidence="5" id="KW-1185">Reference proteome</keyword>
<dbReference type="RefSeq" id="WP_233720412.1">
    <property type="nucleotide sequence ID" value="NZ_JAJUWU010000016.1"/>
</dbReference>
<feature type="transmembrane region" description="Helical" evidence="2">
    <location>
        <begin position="549"/>
        <end position="570"/>
    </location>
</feature>
<keyword evidence="1" id="KW-0997">Cell inner membrane</keyword>
<keyword evidence="1" id="KW-1003">Cell membrane</keyword>
<feature type="transmembrane region" description="Helical" evidence="2">
    <location>
        <begin position="65"/>
        <end position="86"/>
    </location>
</feature>
<sequence>MTRAALAGLLTLLSLGQAADVGSRLAYSYYTEQFLAVVLGLSLALVFLGQNGMQGTASSRRGLGVLDLVLAAVGLGLSLYVAWFYPSLVGRALMLPWDALITGILLFILVLEALRRCVGWVLVIVVLVIAGYGLIGHLVPGILQTREVAPARMAVYLAFDPNGLLGLTLNVAATVVIAFVFFGQLLLHSGGAGFFNDIASATMGRRRGGAAKISIVASGLFGSISGVVVSNIVATGVVTIRLMVNSGFRRTTAAAVEAVASTGGQIAPPVMGAVAFLMADILQKPYSEIVVAAIVPALLYYVSLFAQADLLAAKQHIKPVEGEEMPPIGGVMARGWVFILPFAAIVVALFWFNQRPETAALWGAGAALAIGLTVGYGETRMALRHLWDCLVETGVAITDIIMISAAAGFIIGVLNVTGLGFAVTYALVDLGQGNLFLLLLISAAVCLVLGMGMPTVGVYLLLAVLVAPSLVETGVDPIAAHLFIFYLGMMSMVTPPVAIGAFFAASIAKAPPMETAFESMRFGWTAYIIPFLFVFSPALLLIGSPLDSLIAVVTAVLGVYAISAAFIGWLHGPAGPLRRIAIGIAGAALLLPPGIGGDLTLWINGAGLLGLAAAWGFGRETSADKLAEAVRH</sequence>
<evidence type="ECO:0000313" key="4">
    <source>
        <dbReference type="EMBL" id="MCE7029418.1"/>
    </source>
</evidence>
<name>A0A9X1P516_9HYPH</name>
<dbReference type="PANTHER" id="PTHR43849:SF2">
    <property type="entry name" value="BLL3936 PROTEIN"/>
    <property type="match status" value="1"/>
</dbReference>
<keyword evidence="2" id="KW-0472">Membrane</keyword>
<comment type="function">
    <text evidence="1">Part of the tripartite ATP-independent periplasmic (TRAP) transport system.</text>
</comment>
<dbReference type="Pfam" id="PF06808">
    <property type="entry name" value="DctM"/>
    <property type="match status" value="1"/>
</dbReference>
<dbReference type="PANTHER" id="PTHR43849">
    <property type="entry name" value="BLL3936 PROTEIN"/>
    <property type="match status" value="1"/>
</dbReference>
<comment type="caution">
    <text evidence="4">The sequence shown here is derived from an EMBL/GenBank/DDBJ whole genome shotgun (WGS) entry which is preliminary data.</text>
</comment>
<feature type="transmembrane region" description="Helical" evidence="2">
    <location>
        <begin position="163"/>
        <end position="187"/>
    </location>
</feature>
<dbReference type="EMBL" id="JAJUWU010000016">
    <property type="protein sequence ID" value="MCE7029418.1"/>
    <property type="molecule type" value="Genomic_DNA"/>
</dbReference>
<comment type="subcellular location">
    <subcellularLocation>
        <location evidence="1">Cell inner membrane</location>
        <topology evidence="1">Multi-pass membrane protein</topology>
    </subcellularLocation>
</comment>
<organism evidence="4 5">
    <name type="scientific">Jiella avicenniae</name>
    <dbReference type="NCBI Taxonomy" id="2907202"/>
    <lineage>
        <taxon>Bacteria</taxon>
        <taxon>Pseudomonadati</taxon>
        <taxon>Pseudomonadota</taxon>
        <taxon>Alphaproteobacteria</taxon>
        <taxon>Hyphomicrobiales</taxon>
        <taxon>Aurantimonadaceae</taxon>
        <taxon>Jiella</taxon>
    </lineage>
</organism>
<reference evidence="4" key="1">
    <citation type="submission" date="2022-01" db="EMBL/GenBank/DDBJ databases">
        <title>Jiella avicenniae sp. nov., a novel endophytic bacterium isolated from bark of Avicennia marina.</title>
        <authorList>
            <person name="Tuo L."/>
        </authorList>
    </citation>
    <scope>NUCLEOTIDE SEQUENCE</scope>
    <source>
        <strain evidence="4">CBK1P-4</strain>
    </source>
</reference>
<feature type="transmembrane region" description="Helical" evidence="2">
    <location>
        <begin position="524"/>
        <end position="543"/>
    </location>
</feature>
<feature type="transmembrane region" description="Helical" evidence="2">
    <location>
        <begin position="400"/>
        <end position="428"/>
    </location>
</feature>
<feature type="transmembrane region" description="Helical" evidence="2">
    <location>
        <begin position="258"/>
        <end position="277"/>
    </location>
</feature>
<feature type="transmembrane region" description="Helical" evidence="2">
    <location>
        <begin position="577"/>
        <end position="595"/>
    </location>
</feature>
<evidence type="ECO:0000256" key="1">
    <source>
        <dbReference type="RuleBase" id="RU369079"/>
    </source>
</evidence>
<feature type="transmembrane region" description="Helical" evidence="2">
    <location>
        <begin position="478"/>
        <end position="503"/>
    </location>
</feature>
<feature type="domain" description="TRAP C4-dicarboxylate transport system permease DctM subunit" evidence="3">
    <location>
        <begin position="106"/>
        <end position="543"/>
    </location>
</feature>
<evidence type="ECO:0000313" key="5">
    <source>
        <dbReference type="Proteomes" id="UP001139035"/>
    </source>
</evidence>
<evidence type="ECO:0000259" key="3">
    <source>
        <dbReference type="Pfam" id="PF06808"/>
    </source>
</evidence>
<accession>A0A9X1P516</accession>
<feature type="transmembrane region" description="Helical" evidence="2">
    <location>
        <begin position="118"/>
        <end position="143"/>
    </location>
</feature>
<feature type="transmembrane region" description="Helical" evidence="2">
    <location>
        <begin position="328"/>
        <end position="352"/>
    </location>
</feature>
<dbReference type="GO" id="GO:0022857">
    <property type="term" value="F:transmembrane transporter activity"/>
    <property type="evidence" value="ECO:0007669"/>
    <property type="project" value="UniProtKB-UniRule"/>
</dbReference>
<dbReference type="GO" id="GO:0005886">
    <property type="term" value="C:plasma membrane"/>
    <property type="evidence" value="ECO:0007669"/>
    <property type="project" value="UniProtKB-SubCell"/>
</dbReference>
<feature type="transmembrane region" description="Helical" evidence="2">
    <location>
        <begin position="34"/>
        <end position="53"/>
    </location>
</feature>
<feature type="transmembrane region" description="Helical" evidence="2">
    <location>
        <begin position="92"/>
        <end position="111"/>
    </location>
</feature>
<keyword evidence="1" id="KW-0813">Transport</keyword>
<feature type="transmembrane region" description="Helical" evidence="2">
    <location>
        <begin position="435"/>
        <end position="466"/>
    </location>
</feature>
<feature type="transmembrane region" description="Helical" evidence="2">
    <location>
        <begin position="213"/>
        <end position="238"/>
    </location>
</feature>
<feature type="transmembrane region" description="Helical" evidence="2">
    <location>
        <begin position="289"/>
        <end position="308"/>
    </location>
</feature>